<dbReference type="EMBL" id="CZBE01000016">
    <property type="protein sequence ID" value="CUP90000.1"/>
    <property type="molecule type" value="Genomic_DNA"/>
</dbReference>
<dbReference type="Proteomes" id="UP000095765">
    <property type="component" value="Unassembled WGS sequence"/>
</dbReference>
<dbReference type="InterPro" id="IPR039446">
    <property type="entry name" value="DauR-like"/>
</dbReference>
<dbReference type="OrthoDB" id="9796595at2"/>
<evidence type="ECO:0000313" key="6">
    <source>
        <dbReference type="Proteomes" id="UP000260828"/>
    </source>
</evidence>
<organism evidence="3 5">
    <name type="scientific">Anaerotruncus colihominis</name>
    <dbReference type="NCBI Taxonomy" id="169435"/>
    <lineage>
        <taxon>Bacteria</taxon>
        <taxon>Bacillati</taxon>
        <taxon>Bacillota</taxon>
        <taxon>Clostridia</taxon>
        <taxon>Eubacteriales</taxon>
        <taxon>Oscillospiraceae</taxon>
        <taxon>Anaerotruncus</taxon>
    </lineage>
</organism>
<reference evidence="3 5" key="1">
    <citation type="submission" date="2015-09" db="EMBL/GenBank/DDBJ databases">
        <authorList>
            <consortium name="Pathogen Informatics"/>
        </authorList>
    </citation>
    <scope>NUCLEOTIDE SEQUENCE [LARGE SCALE GENOMIC DNA]</scope>
    <source>
        <strain evidence="3 5">2789STDY5834939</strain>
    </source>
</reference>
<dbReference type="GeneID" id="72462926"/>
<dbReference type="InterPro" id="IPR039445">
    <property type="entry name" value="DauR-like_HTH"/>
</dbReference>
<protein>
    <submittedName>
        <fullName evidence="4">Transcriptional regulator</fullName>
    </submittedName>
    <submittedName>
        <fullName evidence="3">Uncharacterized protein conserved in bacteria</fullName>
    </submittedName>
</protein>
<evidence type="ECO:0000259" key="2">
    <source>
        <dbReference type="Pfam" id="PF13309"/>
    </source>
</evidence>
<reference evidence="4 6" key="2">
    <citation type="submission" date="2018-08" db="EMBL/GenBank/DDBJ databases">
        <title>A genome reference for cultivated species of the human gut microbiota.</title>
        <authorList>
            <person name="Zou Y."/>
            <person name="Xue W."/>
            <person name="Luo G."/>
        </authorList>
    </citation>
    <scope>NUCLEOTIDE SEQUENCE [LARGE SCALE GENOMIC DNA]</scope>
    <source>
        <strain evidence="4 6">TF05-12AC</strain>
    </source>
</reference>
<name>A0A174S4D0_9FIRM</name>
<evidence type="ECO:0000313" key="5">
    <source>
        <dbReference type="Proteomes" id="UP000095765"/>
    </source>
</evidence>
<sequence>MHELVAAYLPLVDFLADCLGENTEVVLHDLSDWHRSVVAIRNGHISGREIGSPVTDLALKILKTTAFDERPHLANYHGVAKNGNPLRSSTLFIRDKGGEPVGMLCINSDCHSLLQARDALAAFIAGIGLHADASITESFHMSVEELVRSNLRRVCPQIELRIDTLSQKEKLEIVEGLDELGTFLVKGAIVYAAESLNVSVPTLYRYLNTIRK</sequence>
<dbReference type="EMBL" id="QVME01000003">
    <property type="protein sequence ID" value="RGE68409.1"/>
    <property type="molecule type" value="Genomic_DNA"/>
</dbReference>
<dbReference type="PANTHER" id="PTHR35568">
    <property type="entry name" value="TRANSCRIPTIONAL REGULATOR DAUR"/>
    <property type="match status" value="1"/>
</dbReference>
<dbReference type="Proteomes" id="UP000260828">
    <property type="component" value="Unassembled WGS sequence"/>
</dbReference>
<dbReference type="RefSeq" id="WP_006873494.1">
    <property type="nucleotide sequence ID" value="NZ_CABIWA010000010.1"/>
</dbReference>
<proteinExistence type="predicted"/>
<dbReference type="PANTHER" id="PTHR35568:SF1">
    <property type="entry name" value="TRANSCRIPTIONAL REGULATOR DAUR"/>
    <property type="match status" value="1"/>
</dbReference>
<evidence type="ECO:0000313" key="4">
    <source>
        <dbReference type="EMBL" id="RGE68409.1"/>
    </source>
</evidence>
<evidence type="ECO:0000259" key="1">
    <source>
        <dbReference type="Pfam" id="PF08348"/>
    </source>
</evidence>
<feature type="domain" description="YheO-like" evidence="1">
    <location>
        <begin position="7"/>
        <end position="117"/>
    </location>
</feature>
<dbReference type="AlphaFoldDB" id="A0A174S4D0"/>
<feature type="domain" description="Transcriptional regulator DauR-like HTH" evidence="2">
    <location>
        <begin position="149"/>
        <end position="208"/>
    </location>
</feature>
<gene>
    <name evidence="4" type="ORF">DXC40_08760</name>
    <name evidence="3" type="ORF">ERS852551_02312</name>
</gene>
<evidence type="ECO:0000313" key="3">
    <source>
        <dbReference type="EMBL" id="CUP90000.1"/>
    </source>
</evidence>
<dbReference type="Pfam" id="PF13309">
    <property type="entry name" value="HTH_22"/>
    <property type="match status" value="1"/>
</dbReference>
<dbReference type="InterPro" id="IPR013559">
    <property type="entry name" value="YheO"/>
</dbReference>
<dbReference type="Pfam" id="PF08348">
    <property type="entry name" value="PAS_6"/>
    <property type="match status" value="1"/>
</dbReference>
<accession>A0A174S4D0</accession>